<dbReference type="AlphaFoldDB" id="A0A806KM08"/>
<dbReference type="GO" id="GO:0160141">
    <property type="term" value="F:23S rRNA pseudouridine(955/2504/2580) synthase activity"/>
    <property type="evidence" value="ECO:0007669"/>
    <property type="project" value="UniProtKB-EC"/>
</dbReference>
<dbReference type="InterPro" id="IPR002942">
    <property type="entry name" value="S4_RNA-bd"/>
</dbReference>
<evidence type="ECO:0000256" key="10">
    <source>
        <dbReference type="ARBA" id="ARBA00033053"/>
    </source>
</evidence>
<name>A0A806KM08_9BACT</name>
<sequence>MLALNVNRHNSDQRLDRFLRKNFPAAPLSLIFSIIRKKKVRINGKIGKSNQMLNENDTIQIYENLPPVGADLRVCPYNVAKNKIINLNFIFQTPDFAILNKPCGLASQSGSGISEEESLAGMLDIWARQEGLDFKPALVHRLDKDTSGLIIAALSGEALRGFGKIIREREIKKEYLALVKGNMPQKSGNISMPLPGDAKISESVWSREKSFGEYDLVRVGLGTGRKHQIRIHFAEIGHPLLGDSKHGDFALNRKFKKDFGLSRLFLHATLLEFNWKGKKIKLEAELPAELKVVLEKILHL</sequence>
<feature type="domain" description="RNA-binding S4" evidence="12">
    <location>
        <begin position="13"/>
        <end position="73"/>
    </location>
</feature>
<organism evidence="13">
    <name type="scientific">uncultured bacterium contig00188</name>
    <dbReference type="NCBI Taxonomy" id="1181603"/>
    <lineage>
        <taxon>Bacteria</taxon>
        <taxon>environmental samples</taxon>
    </lineage>
</organism>
<keyword evidence="7" id="KW-0413">Isomerase</keyword>
<dbReference type="Gene3D" id="3.10.290.10">
    <property type="entry name" value="RNA-binding S4 domain"/>
    <property type="match status" value="1"/>
</dbReference>
<dbReference type="PROSITE" id="PS01129">
    <property type="entry name" value="PSI_RLU"/>
    <property type="match status" value="1"/>
</dbReference>
<dbReference type="InterPro" id="IPR020103">
    <property type="entry name" value="PsdUridine_synth_cat_dom_sf"/>
</dbReference>
<dbReference type="GO" id="GO:0000455">
    <property type="term" value="P:enzyme-directed rRNA pseudouridine synthesis"/>
    <property type="evidence" value="ECO:0007669"/>
    <property type="project" value="TreeGrafter"/>
</dbReference>
<accession>A0A806KM08</accession>
<dbReference type="SMART" id="SM00363">
    <property type="entry name" value="S4"/>
    <property type="match status" value="1"/>
</dbReference>
<dbReference type="CDD" id="cd02869">
    <property type="entry name" value="PseudoU_synth_RluA_like"/>
    <property type="match status" value="1"/>
</dbReference>
<dbReference type="Gene3D" id="3.30.2350.10">
    <property type="entry name" value="Pseudouridine synthase"/>
    <property type="match status" value="1"/>
</dbReference>
<evidence type="ECO:0000256" key="1">
    <source>
        <dbReference type="ARBA" id="ARBA00000381"/>
    </source>
</evidence>
<dbReference type="SUPFAM" id="SSF55174">
    <property type="entry name" value="Alpha-L RNA-binding motif"/>
    <property type="match status" value="1"/>
</dbReference>
<dbReference type="PANTHER" id="PTHR21600">
    <property type="entry name" value="MITOCHONDRIAL RNA PSEUDOURIDINE SYNTHASE"/>
    <property type="match status" value="1"/>
</dbReference>
<evidence type="ECO:0000256" key="3">
    <source>
        <dbReference type="ARBA" id="ARBA00010876"/>
    </source>
</evidence>
<dbReference type="EMBL" id="JQ844298">
    <property type="protein sequence ID" value="AGS54422.1"/>
    <property type="molecule type" value="Genomic_DNA"/>
</dbReference>
<dbReference type="InterPro" id="IPR006224">
    <property type="entry name" value="PsdUridine_synth_RluA-like_CS"/>
</dbReference>
<comment type="function">
    <text evidence="2">Responsible for synthesis of pseudouridine from uracil at positions 955, 2504 and 2580 in 23S ribosomal RNA.</text>
</comment>
<dbReference type="GO" id="GO:0003723">
    <property type="term" value="F:RNA binding"/>
    <property type="evidence" value="ECO:0007669"/>
    <property type="project" value="UniProtKB-KW"/>
</dbReference>
<evidence type="ECO:0000256" key="11">
    <source>
        <dbReference type="PROSITE-ProRule" id="PRU00182"/>
    </source>
</evidence>
<dbReference type="Pfam" id="PF00849">
    <property type="entry name" value="PseudoU_synth_2"/>
    <property type="match status" value="1"/>
</dbReference>
<dbReference type="InterPro" id="IPR050188">
    <property type="entry name" value="RluA_PseudoU_synthase"/>
</dbReference>
<dbReference type="InterPro" id="IPR006145">
    <property type="entry name" value="PsdUridine_synth_RsuA/RluA"/>
</dbReference>
<evidence type="ECO:0000256" key="6">
    <source>
        <dbReference type="ARBA" id="ARBA00022552"/>
    </source>
</evidence>
<dbReference type="PANTHER" id="PTHR21600:SF92">
    <property type="entry name" value="RIBOSOMAL LARGE SUBUNIT PSEUDOURIDINE SYNTHASE C"/>
    <property type="match status" value="1"/>
</dbReference>
<evidence type="ECO:0000256" key="7">
    <source>
        <dbReference type="ARBA" id="ARBA00023235"/>
    </source>
</evidence>
<evidence type="ECO:0000256" key="5">
    <source>
        <dbReference type="ARBA" id="ARBA00017128"/>
    </source>
</evidence>
<keyword evidence="11" id="KW-0694">RNA-binding</keyword>
<proteinExistence type="inferred from homology"/>
<dbReference type="EC" id="5.4.99.24" evidence="4"/>
<dbReference type="GO" id="GO:0016829">
    <property type="term" value="F:lyase activity"/>
    <property type="evidence" value="ECO:0007669"/>
    <property type="project" value="UniProtKB-KW"/>
</dbReference>
<dbReference type="PROSITE" id="PS50889">
    <property type="entry name" value="S4"/>
    <property type="match status" value="1"/>
</dbReference>
<keyword evidence="13" id="KW-0456">Lyase</keyword>
<comment type="catalytic activity">
    <reaction evidence="1">
        <text>uridine(955/2504/2580) in 23S rRNA = pseudouridine(955/2504/2580) in 23S rRNA</text>
        <dbReference type="Rhea" id="RHEA:42528"/>
        <dbReference type="Rhea" id="RHEA-COMP:10099"/>
        <dbReference type="Rhea" id="RHEA-COMP:10100"/>
        <dbReference type="ChEBI" id="CHEBI:65314"/>
        <dbReference type="ChEBI" id="CHEBI:65315"/>
        <dbReference type="EC" id="5.4.99.24"/>
    </reaction>
</comment>
<evidence type="ECO:0000256" key="2">
    <source>
        <dbReference type="ARBA" id="ARBA00002876"/>
    </source>
</evidence>
<evidence type="ECO:0000259" key="12">
    <source>
        <dbReference type="SMART" id="SM00363"/>
    </source>
</evidence>
<keyword evidence="6" id="KW-0698">rRNA processing</keyword>
<dbReference type="InterPro" id="IPR036986">
    <property type="entry name" value="S4_RNA-bd_sf"/>
</dbReference>
<evidence type="ECO:0000313" key="13">
    <source>
        <dbReference type="EMBL" id="AGS54422.1"/>
    </source>
</evidence>
<dbReference type="SUPFAM" id="SSF55120">
    <property type="entry name" value="Pseudouridine synthase"/>
    <property type="match status" value="1"/>
</dbReference>
<evidence type="ECO:0000256" key="8">
    <source>
        <dbReference type="ARBA" id="ARBA00030705"/>
    </source>
</evidence>
<reference evidence="13" key="1">
    <citation type="submission" date="2012-03" db="EMBL/GenBank/DDBJ databases">
        <title>Functional metagenomics reveals considerable lignocellulase gene clusters in the gut microbiome of a wood-feeding higher termite.</title>
        <authorList>
            <person name="Liu N."/>
        </authorList>
    </citation>
    <scope>NUCLEOTIDE SEQUENCE</scope>
</reference>
<evidence type="ECO:0000256" key="4">
    <source>
        <dbReference type="ARBA" id="ARBA00012785"/>
    </source>
</evidence>
<evidence type="ECO:0000256" key="9">
    <source>
        <dbReference type="ARBA" id="ARBA00031975"/>
    </source>
</evidence>
<protein>
    <recommendedName>
        <fullName evidence="5">Ribosomal large subunit pseudouridine synthase C</fullName>
        <ecNumber evidence="4">5.4.99.24</ecNumber>
    </recommendedName>
    <alternativeName>
        <fullName evidence="8">23S rRNA pseudouridine(955/2504/2580) synthase</fullName>
    </alternativeName>
    <alternativeName>
        <fullName evidence="9">rRNA pseudouridylate synthase C</fullName>
    </alternativeName>
    <alternativeName>
        <fullName evidence="10">rRNA-uridine isomerase C</fullName>
    </alternativeName>
</protein>
<comment type="similarity">
    <text evidence="3">Belongs to the pseudouridine synthase RluA family.</text>
</comment>
<dbReference type="CDD" id="cd00165">
    <property type="entry name" value="S4"/>
    <property type="match status" value="1"/>
</dbReference>